<reference evidence="7 8" key="1">
    <citation type="submission" date="2019-04" db="EMBL/GenBank/DDBJ databases">
        <title>Phreatobacter aquaticus sp. nov.</title>
        <authorList>
            <person name="Choi A."/>
            <person name="Baek K."/>
        </authorList>
    </citation>
    <scope>NUCLEOTIDE SEQUENCE [LARGE SCALE GENOMIC DNA]</scope>
    <source>
        <strain evidence="7 8">NMCR1094</strain>
    </source>
</reference>
<comment type="similarity">
    <text evidence="1">Belongs to the ABC transporter superfamily.</text>
</comment>
<dbReference type="AlphaFoldDB" id="A0A4D7QFA9"/>
<dbReference type="KEGG" id="paqt:E8L99_08775"/>
<dbReference type="GO" id="GO:0005524">
    <property type="term" value="F:ATP binding"/>
    <property type="evidence" value="ECO:0007669"/>
    <property type="project" value="UniProtKB-KW"/>
</dbReference>
<dbReference type="RefSeq" id="WP_137099181.1">
    <property type="nucleotide sequence ID" value="NZ_CP039865.1"/>
</dbReference>
<dbReference type="PROSITE" id="PS00211">
    <property type="entry name" value="ABC_TRANSPORTER_1"/>
    <property type="match status" value="1"/>
</dbReference>
<dbReference type="GO" id="GO:0015807">
    <property type="term" value="P:L-amino acid transport"/>
    <property type="evidence" value="ECO:0007669"/>
    <property type="project" value="TreeGrafter"/>
</dbReference>
<evidence type="ECO:0000259" key="6">
    <source>
        <dbReference type="PROSITE" id="PS50893"/>
    </source>
</evidence>
<dbReference type="SMART" id="SM00382">
    <property type="entry name" value="AAA"/>
    <property type="match status" value="1"/>
</dbReference>
<dbReference type="InterPro" id="IPR017871">
    <property type="entry name" value="ABC_transporter-like_CS"/>
</dbReference>
<dbReference type="EMBL" id="CP039865">
    <property type="protein sequence ID" value="QCK85848.1"/>
    <property type="molecule type" value="Genomic_DNA"/>
</dbReference>
<evidence type="ECO:0000256" key="2">
    <source>
        <dbReference type="ARBA" id="ARBA00022448"/>
    </source>
</evidence>
<keyword evidence="2" id="KW-0813">Transport</keyword>
<dbReference type="GO" id="GO:0015658">
    <property type="term" value="F:branched-chain amino acid transmembrane transporter activity"/>
    <property type="evidence" value="ECO:0007669"/>
    <property type="project" value="TreeGrafter"/>
</dbReference>
<gene>
    <name evidence="7" type="ORF">E8L99_08775</name>
</gene>
<protein>
    <submittedName>
        <fullName evidence="7">ABC transporter ATP-binding protein</fullName>
    </submittedName>
</protein>
<dbReference type="PANTHER" id="PTHR43820">
    <property type="entry name" value="HIGH-AFFINITY BRANCHED-CHAIN AMINO ACID TRANSPORT ATP-BINDING PROTEIN LIVF"/>
    <property type="match status" value="1"/>
</dbReference>
<evidence type="ECO:0000313" key="8">
    <source>
        <dbReference type="Proteomes" id="UP000298588"/>
    </source>
</evidence>
<dbReference type="CDD" id="cd03224">
    <property type="entry name" value="ABC_TM1139_LivF_branched"/>
    <property type="match status" value="1"/>
</dbReference>
<dbReference type="InterPro" id="IPR003593">
    <property type="entry name" value="AAA+_ATPase"/>
</dbReference>
<dbReference type="InterPro" id="IPR052156">
    <property type="entry name" value="BCAA_Transport_ATP-bd_LivF"/>
</dbReference>
<dbReference type="SUPFAM" id="SSF52540">
    <property type="entry name" value="P-loop containing nucleoside triphosphate hydrolases"/>
    <property type="match status" value="1"/>
</dbReference>
<keyword evidence="4 7" id="KW-0067">ATP-binding</keyword>
<dbReference type="Gene3D" id="3.40.50.300">
    <property type="entry name" value="P-loop containing nucleotide triphosphate hydrolases"/>
    <property type="match status" value="1"/>
</dbReference>
<dbReference type="PANTHER" id="PTHR43820:SF4">
    <property type="entry name" value="HIGH-AFFINITY BRANCHED-CHAIN AMINO ACID TRANSPORT ATP-BINDING PROTEIN LIVF"/>
    <property type="match status" value="1"/>
</dbReference>
<evidence type="ECO:0000256" key="5">
    <source>
        <dbReference type="ARBA" id="ARBA00022970"/>
    </source>
</evidence>
<dbReference type="Proteomes" id="UP000298588">
    <property type="component" value="Chromosome"/>
</dbReference>
<name>A0A4D7QFA9_9HYPH</name>
<evidence type="ECO:0000256" key="4">
    <source>
        <dbReference type="ARBA" id="ARBA00022840"/>
    </source>
</evidence>
<evidence type="ECO:0000256" key="1">
    <source>
        <dbReference type="ARBA" id="ARBA00005417"/>
    </source>
</evidence>
<dbReference type="GO" id="GO:0016887">
    <property type="term" value="F:ATP hydrolysis activity"/>
    <property type="evidence" value="ECO:0007669"/>
    <property type="project" value="InterPro"/>
</dbReference>
<accession>A0A4D7QFA9</accession>
<sequence length="239" mass="24588">MSAFSIEGLVGGYGAADHVVKGVDLQAAPGELVCIIGPNGAGKSTVLKLAAGLLSPKAGRVTVGETAIANASPQAVLAAGFVLVPQEKNVFGGLSVEENLAMGTHMRPALFKARRDAVFDRLPLLAARRRQLGKTLSGGQRQLLAMGIALMAEPKVLALDEPTAGLSPVAADGLFATIRGLASGDVAVVMVEQNALEALTIADRAYVLVDGRVAREGRASDIAADDDIRRLFLGGRKAA</sequence>
<dbReference type="PROSITE" id="PS50893">
    <property type="entry name" value="ABC_TRANSPORTER_2"/>
    <property type="match status" value="1"/>
</dbReference>
<evidence type="ECO:0000256" key="3">
    <source>
        <dbReference type="ARBA" id="ARBA00022741"/>
    </source>
</evidence>
<keyword evidence="5" id="KW-0029">Amino-acid transport</keyword>
<keyword evidence="3" id="KW-0547">Nucleotide-binding</keyword>
<organism evidence="7 8">
    <name type="scientific">Phreatobacter aquaticus</name>
    <dbReference type="NCBI Taxonomy" id="2570229"/>
    <lineage>
        <taxon>Bacteria</taxon>
        <taxon>Pseudomonadati</taxon>
        <taxon>Pseudomonadota</taxon>
        <taxon>Alphaproteobacteria</taxon>
        <taxon>Hyphomicrobiales</taxon>
        <taxon>Phreatobacteraceae</taxon>
        <taxon>Phreatobacter</taxon>
    </lineage>
</organism>
<dbReference type="InterPro" id="IPR027417">
    <property type="entry name" value="P-loop_NTPase"/>
</dbReference>
<proteinExistence type="inferred from homology"/>
<dbReference type="OrthoDB" id="9810077at2"/>
<dbReference type="InterPro" id="IPR003439">
    <property type="entry name" value="ABC_transporter-like_ATP-bd"/>
</dbReference>
<feature type="domain" description="ABC transporter" evidence="6">
    <location>
        <begin position="4"/>
        <end position="235"/>
    </location>
</feature>
<dbReference type="Pfam" id="PF00005">
    <property type="entry name" value="ABC_tran"/>
    <property type="match status" value="1"/>
</dbReference>
<keyword evidence="8" id="KW-1185">Reference proteome</keyword>
<evidence type="ECO:0000313" key="7">
    <source>
        <dbReference type="EMBL" id="QCK85848.1"/>
    </source>
</evidence>